<dbReference type="PANTHER" id="PTHR42720:SF1">
    <property type="entry name" value="GLYCEROL 3-PHOSPHATE OXIDASE"/>
    <property type="match status" value="1"/>
</dbReference>
<proteinExistence type="predicted"/>
<dbReference type="InterPro" id="IPR006076">
    <property type="entry name" value="FAD-dep_OxRdtase"/>
</dbReference>
<dbReference type="Pfam" id="PF01266">
    <property type="entry name" value="DAO"/>
    <property type="match status" value="1"/>
</dbReference>
<sequence length="405" mass="44246">MQSIMEFDAVIFGGGAAGLWTLDRLSAGGCRALLLESHALGRGQTVASQGIIHGGLKYTLAGMLTKSAEAIRDMPGLWRECLEGERIPNLSTTKLRASCCYLWRTDSIAGRLGMIGAKMGLRIAPHTVPEEHRPPLLAHCTGPVARLDEQVIAPVSFLNTLRERNLSRLLKIDAEKGLHLECDATGGITRIDLRNSDTGEELVLRPRHVILAAGRGNEQLLRMTGHESPQVQRRPLHMVMLRGDLPEFQGHCVDGSRTRVTITSERLGPGQVVWQVGGQIAEDGVDQSEAELLSRTKAELQEVLPTLDLSNVEWSTYRVDRAEGKTTNGKRPESVQIQQHGNVIVAFPTKLALAPVMAREVAALVSHTGEATNANEVFSNWPRPEIAAPPWETATWMKLTDRAAA</sequence>
<reference evidence="2 3" key="1">
    <citation type="submission" date="2019-02" db="EMBL/GenBank/DDBJ databases">
        <title>Deep-cultivation of Planctomycetes and their phenomic and genomic characterization uncovers novel biology.</title>
        <authorList>
            <person name="Wiegand S."/>
            <person name="Jogler M."/>
            <person name="Boedeker C."/>
            <person name="Pinto D."/>
            <person name="Vollmers J."/>
            <person name="Rivas-Marin E."/>
            <person name="Kohn T."/>
            <person name="Peeters S.H."/>
            <person name="Heuer A."/>
            <person name="Rast P."/>
            <person name="Oberbeckmann S."/>
            <person name="Bunk B."/>
            <person name="Jeske O."/>
            <person name="Meyerdierks A."/>
            <person name="Storesund J.E."/>
            <person name="Kallscheuer N."/>
            <person name="Luecker S."/>
            <person name="Lage O.M."/>
            <person name="Pohl T."/>
            <person name="Merkel B.J."/>
            <person name="Hornburger P."/>
            <person name="Mueller R.-W."/>
            <person name="Bruemmer F."/>
            <person name="Labrenz M."/>
            <person name="Spormann A.M."/>
            <person name="Op den Camp H."/>
            <person name="Overmann J."/>
            <person name="Amann R."/>
            <person name="Jetten M.S.M."/>
            <person name="Mascher T."/>
            <person name="Medema M.H."/>
            <person name="Devos D.P."/>
            <person name="Kaster A.-K."/>
            <person name="Ovreas L."/>
            <person name="Rohde M."/>
            <person name="Galperin M.Y."/>
            <person name="Jogler C."/>
        </authorList>
    </citation>
    <scope>NUCLEOTIDE SEQUENCE [LARGE SCALE GENOMIC DNA]</scope>
    <source>
        <strain evidence="2 3">V22</strain>
    </source>
</reference>
<organism evidence="2 3">
    <name type="scientific">Calycomorphotria hydatis</name>
    <dbReference type="NCBI Taxonomy" id="2528027"/>
    <lineage>
        <taxon>Bacteria</taxon>
        <taxon>Pseudomonadati</taxon>
        <taxon>Planctomycetota</taxon>
        <taxon>Planctomycetia</taxon>
        <taxon>Planctomycetales</taxon>
        <taxon>Planctomycetaceae</taxon>
        <taxon>Calycomorphotria</taxon>
    </lineage>
</organism>
<keyword evidence="3" id="KW-1185">Reference proteome</keyword>
<dbReference type="AlphaFoldDB" id="A0A517T6L1"/>
<dbReference type="Gene3D" id="3.50.50.60">
    <property type="entry name" value="FAD/NAD(P)-binding domain"/>
    <property type="match status" value="2"/>
</dbReference>
<accession>A0A517T6L1</accession>
<dbReference type="InterPro" id="IPR052745">
    <property type="entry name" value="G3P_Oxidase/Oxidoreductase"/>
</dbReference>
<dbReference type="PANTHER" id="PTHR42720">
    <property type="entry name" value="GLYCEROL-3-PHOSPHATE DEHYDROGENASE"/>
    <property type="match status" value="1"/>
</dbReference>
<evidence type="ECO:0000313" key="3">
    <source>
        <dbReference type="Proteomes" id="UP000319976"/>
    </source>
</evidence>
<gene>
    <name evidence="2" type="ORF">V22_12310</name>
</gene>
<name>A0A517T6L1_9PLAN</name>
<evidence type="ECO:0000313" key="2">
    <source>
        <dbReference type="EMBL" id="QDT64001.1"/>
    </source>
</evidence>
<dbReference type="Proteomes" id="UP000319976">
    <property type="component" value="Chromosome"/>
</dbReference>
<dbReference type="Gene3D" id="3.30.9.10">
    <property type="entry name" value="D-Amino Acid Oxidase, subunit A, domain 2"/>
    <property type="match status" value="1"/>
</dbReference>
<dbReference type="SUPFAM" id="SSF51905">
    <property type="entry name" value="FAD/NAD(P)-binding domain"/>
    <property type="match status" value="1"/>
</dbReference>
<feature type="domain" description="FAD dependent oxidoreductase" evidence="1">
    <location>
        <begin position="8"/>
        <end position="364"/>
    </location>
</feature>
<dbReference type="EMBL" id="CP036316">
    <property type="protein sequence ID" value="QDT64001.1"/>
    <property type="molecule type" value="Genomic_DNA"/>
</dbReference>
<dbReference type="InterPro" id="IPR036188">
    <property type="entry name" value="FAD/NAD-bd_sf"/>
</dbReference>
<dbReference type="KEGG" id="chya:V22_12310"/>
<protein>
    <submittedName>
        <fullName evidence="2">FAD dependent oxidoreductase</fullName>
    </submittedName>
</protein>
<evidence type="ECO:0000259" key="1">
    <source>
        <dbReference type="Pfam" id="PF01266"/>
    </source>
</evidence>